<protein>
    <submittedName>
        <fullName evidence="5">Acetyl-CoA synthetase-like protein</fullName>
    </submittedName>
</protein>
<dbReference type="Gene3D" id="3.30.300.30">
    <property type="match status" value="6"/>
</dbReference>
<dbReference type="InterPro" id="IPR006162">
    <property type="entry name" value="Ppantetheine_attach_site"/>
</dbReference>
<dbReference type="PROSITE" id="PS50075">
    <property type="entry name" value="CARRIER"/>
    <property type="match status" value="6"/>
</dbReference>
<dbReference type="EMBL" id="MU003899">
    <property type="protein sequence ID" value="KAF2716070.1"/>
    <property type="molecule type" value="Genomic_DNA"/>
</dbReference>
<dbReference type="GO" id="GO:0044550">
    <property type="term" value="P:secondary metabolite biosynthetic process"/>
    <property type="evidence" value="ECO:0007669"/>
    <property type="project" value="TreeGrafter"/>
</dbReference>
<dbReference type="FunFam" id="3.30.559.10:FF:000016">
    <property type="entry name" value="Nonribosomal peptide synthase Pes1"/>
    <property type="match status" value="1"/>
</dbReference>
<dbReference type="Pfam" id="PF00668">
    <property type="entry name" value="Condensation"/>
    <property type="match status" value="8"/>
</dbReference>
<dbReference type="SUPFAM" id="SSF52777">
    <property type="entry name" value="CoA-dependent acyltransferases"/>
    <property type="match status" value="17"/>
</dbReference>
<dbReference type="InterPro" id="IPR036736">
    <property type="entry name" value="ACP-like_sf"/>
</dbReference>
<feature type="domain" description="Carrier" evidence="4">
    <location>
        <begin position="798"/>
        <end position="872"/>
    </location>
</feature>
<evidence type="ECO:0000313" key="6">
    <source>
        <dbReference type="Proteomes" id="UP000799441"/>
    </source>
</evidence>
<dbReference type="FunFam" id="3.30.300.30:FF:000015">
    <property type="entry name" value="Nonribosomal peptide synthase SidD"/>
    <property type="match status" value="5"/>
</dbReference>
<dbReference type="GO" id="GO:0016874">
    <property type="term" value="F:ligase activity"/>
    <property type="evidence" value="ECO:0007669"/>
    <property type="project" value="UniProtKB-KW"/>
</dbReference>
<dbReference type="GO" id="GO:0005737">
    <property type="term" value="C:cytoplasm"/>
    <property type="evidence" value="ECO:0007669"/>
    <property type="project" value="TreeGrafter"/>
</dbReference>
<dbReference type="InterPro" id="IPR023213">
    <property type="entry name" value="CAT-like_dom_sf"/>
</dbReference>
<dbReference type="SUPFAM" id="SSF56801">
    <property type="entry name" value="Acetyl-CoA synthetase-like"/>
    <property type="match status" value="6"/>
</dbReference>
<dbReference type="InterPro" id="IPR020845">
    <property type="entry name" value="AMP-binding_CS"/>
</dbReference>
<dbReference type="CDD" id="cd05918">
    <property type="entry name" value="A_NRPS_SidN3_like"/>
    <property type="match status" value="6"/>
</dbReference>
<name>A0A9P4UKL9_9PEZI</name>
<evidence type="ECO:0000259" key="4">
    <source>
        <dbReference type="PROSITE" id="PS50075"/>
    </source>
</evidence>
<dbReference type="GO" id="GO:0031177">
    <property type="term" value="F:phosphopantetheine binding"/>
    <property type="evidence" value="ECO:0007669"/>
    <property type="project" value="InterPro"/>
</dbReference>
<dbReference type="InterPro" id="IPR001242">
    <property type="entry name" value="Condensation_dom"/>
</dbReference>
<dbReference type="NCBIfam" id="NF003417">
    <property type="entry name" value="PRK04813.1"/>
    <property type="match status" value="6"/>
</dbReference>
<dbReference type="GO" id="GO:0043041">
    <property type="term" value="P:amino acid activation for nonribosomal peptide biosynthetic process"/>
    <property type="evidence" value="ECO:0007669"/>
    <property type="project" value="TreeGrafter"/>
</dbReference>
<evidence type="ECO:0000256" key="3">
    <source>
        <dbReference type="ARBA" id="ARBA00022598"/>
    </source>
</evidence>
<comment type="caution">
    <text evidence="5">The sequence shown here is derived from an EMBL/GenBank/DDBJ whole genome shotgun (WGS) entry which is preliminary data.</text>
</comment>
<dbReference type="NCBIfam" id="TIGR01733">
    <property type="entry name" value="AA-adenyl-dom"/>
    <property type="match status" value="5"/>
</dbReference>
<sequence length="7776" mass="855711">MANGHGSSGPTDMSFWREFLAGVEVKAFPSLKDGIERPSEWNSVAVQANDDPSILRRIGNQHNVSETAVAQTAWALVLKEYQGAEDVVFTCNIEDAGACAAQSLVSRIEVDAGYTSASILATTEAALRRCYVHAKPGLGDSVSRMVFGGSRPFNTALNMVYEADIREPATELGRNFEKESIPNYCLILNVVVHDCQSVCSLHYDTALISKGQATNVASCFMQALQFMAKDADQPIRAQSLASDQHIQNLRRWNPPVESVGTNDGCMQNRIAKQTRDRPCAPAISTSDLVMSYKELDCASDQLAQSIVSHGARPGDIVSVLMERSAWGIISLLAVCKAGCAFAVIDPSHPPLRRREIAIESRARLLLTSPACADLLKGVHEATIVVRASVQHSSDSTVCLPPVSVNDHAYVLFTSGSTGLPKGSVSTHGACSAGLKSFATAHSVSSESRTLQFASYAFVISLLEIFATLCEGGCVCIPTDYERQNDLPGFIREQSITTAILTPTMLRTLSPKSVPSLKHITVGAEVVAAKDVSTWAAHATVITGYGASELMAVTADDDMGRTHVPNIGKPSGARIFLTDPDSVHRLVPCGAVGEMIVQGPSVATEYINDAKASEHAFVPAPHWAHLFDIPSTASFFRSGDLARYHSDGKLEYIGRGDFQIKIRGQRVDLQEIEARLISQDPIQASAVFQPRSGPAQGRIVAALTFHEFFDAPAALDTFETVLPPYPAQLAQMLREVRAQLEGTVPPYMRPDVWIPMRSVPLTISRKVDRIKLRSWLGSLTNTQYSDLFPCNRLPRPALGSYEKQVSRATAAILALLEDSIDMDRSFLQHGGDSVLAINLAMELRETAGLDVVAQTILMAPSLAVLASTIASKPNSATAEPKQLSSTPRKTYNDQIMPNSQRRRLSRFELLACGVSNVDQIEIEDEFPCSGLQEALLMRRSERPDLYATFTVWRLSCASGSEVDIATLQQAWQQVVNRHPLLRTLFIQGGSGHELHHQVVLRHSPAQFEIIEGQHDAPGQLLQQLERSIANRQPFHNLTICKAHDGHVAIRLDIHHLLFDEISMQILRNDLIRLYDGNNAIGAAPPAFHQYINFIQDTSRDTDIDYWRLRLQDRKPCLFPKLTSQLQPKDSWREVVEEVDLSLAVIQDFCRSKNITIATLCQTAWALCLRLYANVDQVCFGLVLSGRDTPIKGIDDLVGPLINTVTCSLDIERSSKIGDLLLAVQTQNFEVLSHQYTSLAKVKHDLKIATPFNTVFSAQPQSTMPTTADLQVAPTYRQNPTEYVVSIIAEITASGIRMSLSHWTANMTADQAENIVHTLCHLVMQVITHGDEDVSSIDPLTDRDAAQILALNGKNPTAVQQRIPDVIARQVQLRPNTIAVQSNIGHLTYDGLHDLSTQLAHRLAGIGVGPNVVVAFCFEKSLWAVVAVLAISVAGGAPVAIDPSHPRERITKILSDTNCRVLLSSKTHASTFDAGKVHVDNVLVVDADSFEASPTAQDLTIPGATAQDLAFVVYTSGSSGTPKGIGLTHTGLCTSFEEIGMSTGVRPGTKVLQFASYVFDVSIADIFMTLTRGATICIPSDDERVNNLAAFIRAFDVNWACLTPTVAGLLKHEEIPSMKTLLLGGERTPKNTTQAWAPFVNLVQCYGPAETSVTMAVQTNVLHTDSPARFGQGKGALIWIVDAEDINKLLPIGAIGEILIEGPVLARGYLNDPVKTKQSFVHNPTWSYGKMGSDRRCYRSGDLGRYNEDGTVSFVARLGTQVKVHGQRIELGDIESNLQSGCQVQTAAVVSPNTGFCQGKLVAFLLLADPNGIVQRSERFQPIGGERRFALNEHIRELQHHLMEHVPPYMVPVIWIVVDAMPYNTNGKVDKKSLLYWIESASAEVVVNVACLKSQEEVAKPENEIETKLQNVWSQVLGMPKAEISIKKSFLSMGGDSLAAMQVVTRCRSLGLHVSVKDILRKNISALAANATVGKSGRTLQHTTSVNGDLGFKLAPAQRRFFELMPNGHSYFNVSILASIATPVPSDKLHGAFTAIMDRHEMLRARFKRTQTGSWCQYLTKDANASYRFEAHDATEDDIEEIQEASQTSLDLEHGPLVAVDLVTIPTGSQYLSFVAHHLVMDLTSWDTISSDLEKMIRGELLEPLSTTSYSTWIMHQDLYARTELEVHRSLPYDVPPADLEYWHMDGVNNVVGDTRSLEFQLHPDDTKSLMKGSDEHFKVVDAMIAAALFSFSETFQDRDPPAMWIEHHGRDSWTTDVDVLQTVGWFSTSTPVVVDSHGITVMDLAAQVSKTRENIPMNGAAYNIARYIGEQPPSESKYHAKPEVTLNYYGARRSMPDEQRILEVMSRKGCEVDDVGSDIVRPALFDILVENCEDRLYFKLVFNRRSKKRDLVAKWFKGYECSLVDLARSCTVGEEIESADVPDPFNTEPSHEANSELMPSAVQLAEYAFLATGHRDAALIEYICECTPTQTGMLLGQSHTATNYEYYSIWEVETRAGEKTDLARLQTSWQAVVDRHAVLRTTFVEGVVPNQTFSQVAIKDISARSTTLNLNNEDGVAVLSQIPPVKHSPWQVPIHVTFCQTPIGKIFLKIELNHAINDGESLRLILRNWSHLYQGLELSIAPPYREYVEYTLRQDKASGDLYWRQYLDGVVTCNFPRLVESTNPATELHCREVPCSVSMPSIQEFAAASGITLSNIVQLAWALTLKSFTDLEDVCFGYLTSGRDVPVEDIENIAGPCINILDDFFESLAHQHCSLANIQHQLSLGGEALFNTLVSVQKGSLVDHRQELAVNFKHLAANDPTEFGVSVSCFFTDEDLQMGVYHWTSTLSDGQALNVANLFGHCVEAIMHHLDAAICDLDLLGSSSLEQIRNSNAVPPVVQSGVIHQFIDQRTLHQPESPAVVSWDGAMTYAQLQKASRLLASDLIDIGIDQETIVPFCMEKSVWAVVAMLAILRVGGTCVALDPDYPDARKRIILEATNAKVVLAGRNEASLLRQLVPTVVIVDQEAETSRVTEGLTPKMLPDITPENASFVFFTSGSTGVPKGVVLTHQAMLSSFLGYVEAFTVSSTSRVLQFASYTFDVSAGDTFATLLVGGCVCLPSEKERTTDLSGAIRRMEVNWMNLTPSVSALLLPEDVPSVRTIGLGGELVSIEAIRPWLNSGLQVHIGYGLTETSVTSFIQSDLALDSLPSIIGHSYGCRGWVVDKSNHNRLVPPGCPGELLIEGPNLARGYLGDKAKTETAFMRNPTWSNQFFNNGQSARFYKTGDLVRSNPDGSIRYLHRKDTQVKVHGRRVEVHEIEHHLAKLSEIRYVAVLVPDSGACSGQLVAVVCLRLEDASIPVSNSTAVQVLPPSSRGAAGQMIRSSRNTLSLDLPAFMIPSAWIPIERMPTSAAGKTDRKLLYEFISSMNEDTMQDVTGLNEVVSSKPSNEIEALLQSVIGNVLHLAPSRVDLTNTFTGLGGDSLTAMNVVAACRRSNVNLTLREIFHSENILEIASRLHQRTANSEVDPDQATVVVPKRTIGIDEDEKDAVESNVCALLGLDISAIEDIYPSSPIQEGMLVAQIASEGLYDSQVTCEVRSRSSGGTVDVGRLEKAWNAVVARHSALRTIPVYCPTRSGVFKQVVLASHQAVVYKDAAGCQPDLGISKRPTSFADTDVAHRVFIQPKSDGSALVRIEINHTLVDGESLALLIGDWTSAYDGRLPEQDRLSCRDYIAYVQTRSVDTAINYWKAKLLNASPCYFPTLKAASEDKTNSGLGSFDSLNVSLDVTLEVVRSFCGRHNITPASLFQTAWALLLKSYTGQADVCFGSLCSEREVEVERMDEMIGTFINMLTCRLNLNEGMTISSALCKARDNFLDGLPHQHCSLAAVQHFLNLNGQPLFNTIMSIVRRGDQENAHDSSSIEFLDSGNVSPTEYDLAIDVAVWPYHITLRLDFWTEKVPREQAILVGSTFNEIVRTILEHPDTTVASLQPLSAASLNQIRLWNQQPPVCVKSCVHELIERQAICKPDAPAVEAWDAALTRDELNERASRLASHLQDRGVTRGTTISFSHDRSATSIVILLAILKAGAGFVFLDPNHPQQRLQSLLADCHPKLILVQPCYREKFLSLAPDVVGIDQDFIDDLCRVKVRNSDVAMPDDMAWIIYTSGSTGTPKGVMLDHQAVVTSACAHGHAMGVTESSRSLHFASYNYDVSLEEIFTTLILGGTVCVPSEHDRLNDLSGCITRLRVNWADLTPTVAKTIAPEQLRQFDPLCLGGEPVRQDVVDFCGASCRLVNGYGPAEAAVTCIVNRKIVSAADCANIGFGVGCRTWIVDSSDHHYLAQIGSIGELLIEGPGLAKGYLNRKEESDAAFIIDPKWASKFLPTGTRLYKTGDLARYEMNGSLKFVGRKDTQVKLRGQRLELGEIEHHISTISAVEDVVVDLPKRGPFEGYIVAVVTLTELVSADLNTTTSRSLHLFDREVTRVSKLIDSVRTELGNYVPSHLVPSKWAVVKNLPHLASGKTDAVTTRRWIEDMSEEDHQTLDDQCEHAYATTADTANLTMTETLVRSVLASLLDVAERKVNMGRSFTSNGGDSITAMQFVRRCRAEGLVVTLQVVMRSNSLSAMCLEIRSSKVEQVVHEELPEVDFPLSPIQQYFFNLYPHGENHYNQSVTLSLRQPTSTSRLSQALSVLTAKHAMLRARFKKLNNGAWKQFVTKNSAEGFSLDCRHAMSVSNVQSDLATAHCALNVERGPVFTAHLFHLSSGHHVLGLIAHHLIVDLVSWRVLIEDLDGLLTRPEYRIEPSLPFSHWCKLQADRVRSLDDTALEQVPSSCSTATQPAWPSFWGLKTQDRANTFSNTLHRSFVLREEDTTLLLSGCHEALRSDATDVMLAAVLASFADVFNDRALPTIHVESHGRDQGNDDADLYRTVGWFTTISPISLEDTDALSLVGYVAQIKDQRRRIATEGAAEFAEVHLSQRHIANRLAEIHFNYTGLFKGTDTQPSFFQHLPTVTESHKQPLEIGASVLRDTLFDILVVPEADTLRFGFTFCKDMRNQDRIEKWISSAEIKIKQMILHLSTSNRHLTASDFPLAKLSPSDMRNLSTIVLPIIKLGLDEVEDVYPCSPVQQGILISQIRSPALYDFFDVWELYGNGPLDVAQLQKAWQQTVKHHSILRTKFINGLGEDGLYSQVVHKSKDGDLPVITSPSQFEMKIVEGKRASPFDSHGHIPRPWEATIFVFGDRTFLKLSMTHALVDGYSMAIIARDFARAFEGTLHNPVPSAYRDYIKLSLNRNSKDDSKFWAVYLDQAEPCMLRTDGDFGDLKSSHISQIDVTISMPNSWNNTFVKQTGHTLATLFQLSWAIVLRYFAASNDVCFGYLTAGREAPIAGIEDVAGVLVNMLVSRVRFDPDATTDALLEYVKSDYLQSLQHQYIPLYEIQRLCTGAAEVRLFNTVLSMRGVNQQPEDESSSLEVRSIIGDDPTEFDIVVYVNLTSPPTVSLSYQTSRISPSLAANIASLLGSTVKTLVQSPTTRIKSLSFVGSDNHAKMLAWNSATSRVEESCVHRKFEDQVDQSGDAPALCSWDGDLTYTELDQRAESLASKLTLRGIGRGSFVPLHFNKSIWAVVAMVAVLKTGAAYTCLDPTHPWERKFGIVAQLSAKIVLSGAEHRGTFYNSESLAEIVVAPATVGSCIPKSRLNIVCSPNDSAFVIYTSGSTGKPKGSVMSHAAFCSGARNHCNFLGITSSTRTFQFAGYTFDISFGDIFYTLIRGGCVCIPSEIARLNNLCESVRETRANWSFLTPTVANTLCADDVPSLKILVLGGETPTAQLYQEWANRLTLINTWGPSEACMYSTGTVVQPFSRPDNIGRGLGSKIWIVDAEDDVLTPIGAVGELVVEAPFVASGYLDEQEKTAAAFISNPIWRPKSPASYSERIYRTGDLGRSNPDGSITFVGRRDAQIKLRGQRIELGEIQHHLQRYLNGAVQVVVEVANRADSQPLAAFFTTSQDTSERLCCNGIRFLPTYMIPSVFVPVQSMPLSAGGKLLRRDLRQTASELPPKELVYYSLSEHKTEIISPSTEREFKLRDLWATVLRMKSTSISALDSFFHLGADSIAAMRLVTLARRNNIALSVADIFNRPVLNDQADIAVQVELLHDCDVPPFALLPQTISREGLLTMLESKYLILESSVVDVYPCSPLQEGLIALSAKQPGTYVSRQVFDLPEAVDIERFKYAWETTVRSNPILRTVIVSDDSTGSLQVVLSNGVEWSTQSTLTTEEVTTAYGGPLAHFALLCKDGIYQFHLTLHHAVYDGISLQLILDQTRAYYETSGHLATSLKPVQYSQFIKYLTQSDRQDVHAYWSDQLRDPDTAHFPAPTSAEEDFPKREVFHQDIALLPSSGFSYTVPIVLRTAWAVTLSLWTASRSVLFGATLSGRSADIPGVEHIVGPLITTVPVRITIDPSETIEDLLNQVHAQAAGMIPYEHTGLQEIARISPQTRAAGNLQNLLVVTPKHLAGSQDKVASAFFRGRIHEEQTEAFHTLPLVVECIVDGNSVHVITEYDSSRLSSWQVKQQVGHFAQLLGAMMTDRTCRLSALELVPPRDYDMISRWNSNPAETVNDCIHEAVWQQVIARPSATAICSTHISFTYLELDQKSTLAARLLRNLGVGAGHMVPLCFEKSASAIIAMLAVLKVGAAYVPLDASAPIDRKTALVDRVGSKVILASKAQTHSLAERLQQAVCYIEDNGTCSQVGDIHDSGTHASEETLWLTPKAQPSDAAVIIFTSGSTGAPKPVVLEHRNLCTSMKAHGDLFEIGALSRVLQFASYTFDASILDIFTTLTRGGCVCVPSEHERVNELASAIVRMDANWACITTTVAMTLHPAEVPSIQGLCIAGEKLTHEAIARWADAVELTNGYGPTESSILTSVARVRDLSCNSANIGHALANVFWVVNPGNHRQLQPVGCPGELLLEGPLLAREYLGDKERTQESFEAMPCWLGQTSSSRRTYATGDLVHYNEDGSLNILGRKDYQVKIHGQRVELGEIEFHLHNILPAVWSAAVETVVRNHRTADFIIAAFLTTNDAGNRPDSNLTDEQATTVSKDETQLSITAVRKYMESKLPRYMLPAAYLHLRRMPVTESRKIDRRALRRHGESLSQQQWQALSTEEPAFQSLETLSEIKLGDLWARILNIPAAHIGKGDHFLHAGGDSVSAMRLASAAKAAGIALSVTQIFRNPRLMDMALIATACEESNGAATYSPFATLGKVNPRDFVKNSIIPLLSSPCEVSDIYDIVTSTDYQAFATFHTQLGMQGYMQYFTLALEGYVSLHRLREACASLVQSTDALRMAFVAHRRQTYSVIFRTFEAEFNIYQDCDSQSQARTIALDRSRGTDLAEPITRFLLLQGSGDKCSLIIRLSHAQYDGLSLPLLWQRLVSLYEGTTSPPRSPSHSQYVFTARAQQKSKDSKAFWKTYLQGAQNTTLVARLSPGHLDPMAASVKRYVTPPPGGSTDVTTFAILKAAWAIVLSRACGGQRDVVFGQASGGRNIDLPGADEVIGACLTFRPVRVAIDPSWSCETFLKMVQEDHIATVPHETLGWQTIIAECTQWPKWARWSSFISHINLGGSEEGETLSLGDAKCTITSDVPDFDRADVFIWSVPEGGRLGLEMVYSPDVIEGWQATWLLEKLQETFARLAYGVEKVSAILDDPGMEPGFVAPLPYRGRGKPESAVLTPAITQAENFSPDVHDLVNNAWRHVLRVPVSFEEGKESYNVWGHQIAAAQLASMYRKAGYPTVNTELTMMHATKRMQKALLQSLRNS</sequence>
<dbReference type="CDD" id="cd19545">
    <property type="entry name" value="FUM14_C_NRPS-like"/>
    <property type="match status" value="1"/>
</dbReference>
<dbReference type="InterPro" id="IPR009081">
    <property type="entry name" value="PP-bd_ACP"/>
</dbReference>
<feature type="domain" description="Carrier" evidence="4">
    <location>
        <begin position="4534"/>
        <end position="4607"/>
    </location>
</feature>
<dbReference type="Gene3D" id="3.30.559.30">
    <property type="entry name" value="Nonribosomal peptide synthetase, condensation domain"/>
    <property type="match status" value="10"/>
</dbReference>
<reference evidence="5" key="1">
    <citation type="journal article" date="2020" name="Stud. Mycol.">
        <title>101 Dothideomycetes genomes: a test case for predicting lifestyles and emergence of pathogens.</title>
        <authorList>
            <person name="Haridas S."/>
            <person name="Albert R."/>
            <person name="Binder M."/>
            <person name="Bloem J."/>
            <person name="Labutti K."/>
            <person name="Salamov A."/>
            <person name="Andreopoulos B."/>
            <person name="Baker S."/>
            <person name="Barry K."/>
            <person name="Bills G."/>
            <person name="Bluhm B."/>
            <person name="Cannon C."/>
            <person name="Castanera R."/>
            <person name="Culley D."/>
            <person name="Daum C."/>
            <person name="Ezra D."/>
            <person name="Gonzalez J."/>
            <person name="Henrissat B."/>
            <person name="Kuo A."/>
            <person name="Liang C."/>
            <person name="Lipzen A."/>
            <person name="Lutzoni F."/>
            <person name="Magnuson J."/>
            <person name="Mondo S."/>
            <person name="Nolan M."/>
            <person name="Ohm R."/>
            <person name="Pangilinan J."/>
            <person name="Park H.-J."/>
            <person name="Ramirez L."/>
            <person name="Alfaro M."/>
            <person name="Sun H."/>
            <person name="Tritt A."/>
            <person name="Yoshinaga Y."/>
            <person name="Zwiers L.-H."/>
            <person name="Turgeon B."/>
            <person name="Goodwin S."/>
            <person name="Spatafora J."/>
            <person name="Crous P."/>
            <person name="Grigoriev I."/>
        </authorList>
    </citation>
    <scope>NUCLEOTIDE SEQUENCE</scope>
    <source>
        <strain evidence="5">CBS 116435</strain>
    </source>
</reference>
<keyword evidence="1" id="KW-0596">Phosphopantetheine</keyword>
<dbReference type="FunFam" id="3.30.559.30:FF:000003">
    <property type="entry name" value="Nonribosomal peptide synthase SidD"/>
    <property type="match status" value="1"/>
</dbReference>
<dbReference type="Pfam" id="PF00550">
    <property type="entry name" value="PP-binding"/>
    <property type="match status" value="6"/>
</dbReference>
<dbReference type="Pfam" id="PF00501">
    <property type="entry name" value="AMP-binding"/>
    <property type="match status" value="6"/>
</dbReference>
<dbReference type="Gene3D" id="3.40.50.12780">
    <property type="entry name" value="N-terminal domain of ligase-like"/>
    <property type="match status" value="6"/>
</dbReference>
<dbReference type="Gene3D" id="1.10.1200.10">
    <property type="entry name" value="ACP-like"/>
    <property type="match status" value="6"/>
</dbReference>
<gene>
    <name evidence="5" type="ORF">K431DRAFT_316805</name>
</gene>
<dbReference type="SMART" id="SM00823">
    <property type="entry name" value="PKS_PP"/>
    <property type="match status" value="6"/>
</dbReference>
<organism evidence="5 6">
    <name type="scientific">Polychaeton citri CBS 116435</name>
    <dbReference type="NCBI Taxonomy" id="1314669"/>
    <lineage>
        <taxon>Eukaryota</taxon>
        <taxon>Fungi</taxon>
        <taxon>Dikarya</taxon>
        <taxon>Ascomycota</taxon>
        <taxon>Pezizomycotina</taxon>
        <taxon>Dothideomycetes</taxon>
        <taxon>Dothideomycetidae</taxon>
        <taxon>Capnodiales</taxon>
        <taxon>Capnodiaceae</taxon>
        <taxon>Polychaeton</taxon>
    </lineage>
</organism>
<evidence type="ECO:0000313" key="5">
    <source>
        <dbReference type="EMBL" id="KAF2716070.1"/>
    </source>
</evidence>
<dbReference type="SUPFAM" id="SSF47336">
    <property type="entry name" value="ACP-like"/>
    <property type="match status" value="6"/>
</dbReference>
<dbReference type="InterPro" id="IPR020806">
    <property type="entry name" value="PKS_PP-bd"/>
</dbReference>
<feature type="domain" description="Carrier" evidence="4">
    <location>
        <begin position="7134"/>
        <end position="7210"/>
    </location>
</feature>
<keyword evidence="3" id="KW-0436">Ligase</keyword>
<dbReference type="FunFam" id="3.40.50.12780:FF:000014">
    <property type="entry name" value="Nonribosomal peptide synthetase 1"/>
    <property type="match status" value="3"/>
</dbReference>
<dbReference type="CDD" id="cd19542">
    <property type="entry name" value="CT_NRPS-like"/>
    <property type="match status" value="4"/>
</dbReference>
<dbReference type="PANTHER" id="PTHR45527">
    <property type="entry name" value="NONRIBOSOMAL PEPTIDE SYNTHETASE"/>
    <property type="match status" value="1"/>
</dbReference>
<dbReference type="InterPro" id="IPR042099">
    <property type="entry name" value="ANL_N_sf"/>
</dbReference>
<dbReference type="InterPro" id="IPR010071">
    <property type="entry name" value="AA_adenyl_dom"/>
</dbReference>
<dbReference type="InterPro" id="IPR045851">
    <property type="entry name" value="AMP-bd_C_sf"/>
</dbReference>
<evidence type="ECO:0000256" key="1">
    <source>
        <dbReference type="ARBA" id="ARBA00022450"/>
    </source>
</evidence>
<dbReference type="Gene3D" id="3.30.559.10">
    <property type="entry name" value="Chloramphenicol acetyltransferase-like domain"/>
    <property type="match status" value="8"/>
</dbReference>
<accession>A0A9P4UKL9</accession>
<feature type="domain" description="Carrier" evidence="4">
    <location>
        <begin position="6045"/>
        <end position="6121"/>
    </location>
</feature>
<keyword evidence="2" id="KW-0597">Phosphoprotein</keyword>
<dbReference type="InterPro" id="IPR000873">
    <property type="entry name" value="AMP-dep_synth/lig_dom"/>
</dbReference>
<feature type="domain" description="Carrier" evidence="4">
    <location>
        <begin position="1898"/>
        <end position="1982"/>
    </location>
</feature>
<proteinExistence type="predicted"/>
<dbReference type="OrthoDB" id="416786at2759"/>
<dbReference type="PANTHER" id="PTHR45527:SF16">
    <property type="entry name" value="NONRIBOSOMAL PEPTIDE SYNTHASE ATNA-RELATED"/>
    <property type="match status" value="1"/>
</dbReference>
<dbReference type="Proteomes" id="UP000799441">
    <property type="component" value="Unassembled WGS sequence"/>
</dbReference>
<feature type="domain" description="Carrier" evidence="4">
    <location>
        <begin position="3422"/>
        <end position="3498"/>
    </location>
</feature>
<keyword evidence="6" id="KW-1185">Reference proteome</keyword>
<dbReference type="PROSITE" id="PS00455">
    <property type="entry name" value="AMP_BINDING"/>
    <property type="match status" value="6"/>
</dbReference>
<dbReference type="PROSITE" id="PS00012">
    <property type="entry name" value="PHOSPHOPANTETHEINE"/>
    <property type="match status" value="2"/>
</dbReference>
<evidence type="ECO:0000256" key="2">
    <source>
        <dbReference type="ARBA" id="ARBA00022553"/>
    </source>
</evidence>